<feature type="region of interest" description="Disordered" evidence="1">
    <location>
        <begin position="434"/>
        <end position="517"/>
    </location>
</feature>
<organism evidence="3 4">
    <name type="scientific">Alectoria fallacina</name>
    <dbReference type="NCBI Taxonomy" id="1903189"/>
    <lineage>
        <taxon>Eukaryota</taxon>
        <taxon>Fungi</taxon>
        <taxon>Dikarya</taxon>
        <taxon>Ascomycota</taxon>
        <taxon>Pezizomycotina</taxon>
        <taxon>Lecanoromycetes</taxon>
        <taxon>OSLEUM clade</taxon>
        <taxon>Lecanoromycetidae</taxon>
        <taxon>Lecanorales</taxon>
        <taxon>Lecanorineae</taxon>
        <taxon>Parmeliaceae</taxon>
        <taxon>Alectoria</taxon>
    </lineage>
</organism>
<sequence length="517" mass="58242">MSVLGLERSQTDGSQPYDHAIDLVDTTKPRESFEEEGLSLSSPIPRSDSGTLLSRQWTKGGLQKQLARRKYAKYQEGKEDNAGSLPESGDESGNTDGGASQGGEPRKDSGRTGRLRDRIPFRKKAKAKSREKADTFIDVLYENQRGSFFCGIPLYSSNSLLNFDPSPWQTANFKDSAVNITNFQLPDPSWAWDWKTWYVDMSHDVDEEGWEYSFSFNSVYSWHGTHPFLYSFARRRRWLRRRVRLHPRQSEGKKGSMKNAHLLNEDYFTIHAAKRSRSRESSADRSTNNQSSFMPEVKGEDEAEEDFGEISDITALMAALRRSRVDREKIAAVKTFVEQGGDELFYLAEKMPEILAIFVHQTSCRQLQSYLLQALDEATSTDSKGKDNENSKEDSDTDVAAKRLKTDNLLKAINAAGVHINDLHYWSDLRHRATSSEAGPTEETHALDASEPAEVNGDQPHAHSDNDETNVREEIKGIPRDAHVSKEPRIQFNTRRNDPSGSEDSGIGPLDKGKGKA</sequence>
<comment type="caution">
    <text evidence="3">The sequence shown here is derived from an EMBL/GenBank/DDBJ whole genome shotgun (WGS) entry which is preliminary data.</text>
</comment>
<feature type="compositionally biased region" description="Basic and acidic residues" evidence="1">
    <location>
        <begin position="460"/>
        <end position="489"/>
    </location>
</feature>
<evidence type="ECO:0000259" key="2">
    <source>
        <dbReference type="SMART" id="SM00694"/>
    </source>
</evidence>
<protein>
    <recommendedName>
        <fullName evidence="2">Peroxin/Ferlin domain-containing protein</fullName>
    </recommendedName>
</protein>
<dbReference type="InterPro" id="IPR010482">
    <property type="entry name" value="TECPR1-like_DysF"/>
</dbReference>
<feature type="compositionally biased region" description="Polar residues" evidence="1">
    <location>
        <begin position="491"/>
        <end position="503"/>
    </location>
</feature>
<dbReference type="AlphaFoldDB" id="A0A8H3FAK5"/>
<evidence type="ECO:0000313" key="3">
    <source>
        <dbReference type="EMBL" id="CAF9920069.1"/>
    </source>
</evidence>
<feature type="compositionally biased region" description="Basic and acidic residues" evidence="1">
    <location>
        <begin position="19"/>
        <end position="32"/>
    </location>
</feature>
<accession>A0A8H3FAK5</accession>
<dbReference type="Proteomes" id="UP000664203">
    <property type="component" value="Unassembled WGS sequence"/>
</dbReference>
<feature type="region of interest" description="Disordered" evidence="1">
    <location>
        <begin position="1"/>
        <end position="126"/>
    </location>
</feature>
<feature type="domain" description="Peroxin/Ferlin" evidence="2">
    <location>
        <begin position="209"/>
        <end position="245"/>
    </location>
</feature>
<reference evidence="3" key="1">
    <citation type="submission" date="2021-03" db="EMBL/GenBank/DDBJ databases">
        <authorList>
            <person name="Tagirdzhanova G."/>
        </authorList>
    </citation>
    <scope>NUCLEOTIDE SEQUENCE</scope>
</reference>
<feature type="region of interest" description="Disordered" evidence="1">
    <location>
        <begin position="274"/>
        <end position="301"/>
    </location>
</feature>
<proteinExistence type="predicted"/>
<evidence type="ECO:0000256" key="1">
    <source>
        <dbReference type="SAM" id="MobiDB-lite"/>
    </source>
</evidence>
<dbReference type="GO" id="GO:0007031">
    <property type="term" value="P:peroxisome organization"/>
    <property type="evidence" value="ECO:0007669"/>
    <property type="project" value="UniProtKB-ARBA"/>
</dbReference>
<feature type="compositionally biased region" description="Basic and acidic residues" evidence="1">
    <location>
        <begin position="104"/>
        <end position="120"/>
    </location>
</feature>
<gene>
    <name evidence="3" type="ORF">ALECFALPRED_001419</name>
</gene>
<dbReference type="EMBL" id="CAJPDR010000132">
    <property type="protein sequence ID" value="CAF9920069.1"/>
    <property type="molecule type" value="Genomic_DNA"/>
</dbReference>
<feature type="region of interest" description="Disordered" evidence="1">
    <location>
        <begin position="379"/>
        <end position="399"/>
    </location>
</feature>
<keyword evidence="4" id="KW-1185">Reference proteome</keyword>
<dbReference type="GO" id="GO:0005778">
    <property type="term" value="C:peroxisomal membrane"/>
    <property type="evidence" value="ECO:0007669"/>
    <property type="project" value="UniProtKB-ARBA"/>
</dbReference>
<feature type="compositionally biased region" description="Polar residues" evidence="1">
    <location>
        <begin position="48"/>
        <end position="57"/>
    </location>
</feature>
<dbReference type="SMART" id="SM00694">
    <property type="entry name" value="DysFC"/>
    <property type="match status" value="1"/>
</dbReference>
<feature type="compositionally biased region" description="Basic and acidic residues" evidence="1">
    <location>
        <begin position="383"/>
        <end position="399"/>
    </location>
</feature>
<evidence type="ECO:0000313" key="4">
    <source>
        <dbReference type="Proteomes" id="UP000664203"/>
    </source>
</evidence>
<dbReference type="InterPro" id="IPR006614">
    <property type="entry name" value="Peroxin/Ferlin"/>
</dbReference>
<name>A0A8H3FAK5_9LECA</name>
<dbReference type="Pfam" id="PF06398">
    <property type="entry name" value="Pex24p"/>
    <property type="match status" value="1"/>
</dbReference>
<dbReference type="OrthoDB" id="72441at2759"/>